<evidence type="ECO:0000259" key="1">
    <source>
        <dbReference type="Pfam" id="PF20803"/>
    </source>
</evidence>
<feature type="domain" description="Transcriptional repressor PaaX-like central Cas2-like" evidence="1">
    <location>
        <begin position="96"/>
        <end position="160"/>
    </location>
</feature>
<dbReference type="Pfam" id="PF20803">
    <property type="entry name" value="PaaX_M"/>
    <property type="match status" value="1"/>
</dbReference>
<proteinExistence type="predicted"/>
<accession>A0A2H0RNG2</accession>
<gene>
    <name evidence="2" type="ORF">COV06_04410</name>
</gene>
<protein>
    <recommendedName>
        <fullName evidence="1">Transcriptional repressor PaaX-like central Cas2-like domain-containing protein</fullName>
    </recommendedName>
</protein>
<evidence type="ECO:0000313" key="3">
    <source>
        <dbReference type="Proteomes" id="UP000230084"/>
    </source>
</evidence>
<name>A0A2H0RNG2_9BACT</name>
<sequence length="162" mass="18986">MLSGTEQWLMAIEDVILLSRDFTHEVGMTTGDARILRHAYSTHDARQNIKRLANREFIKIRKIEDGIVIQLTNNAQLSLMKARIKSVERDLPSREYCMVAFDIPESSRTVRNAFRHFLQQSNFTQSQKSLWLTKKDVGSDMIKLVYRLKLEEWVNVYVGRRI</sequence>
<dbReference type="EMBL" id="PCYM01000010">
    <property type="protein sequence ID" value="PIR47295.1"/>
    <property type="molecule type" value="Genomic_DNA"/>
</dbReference>
<reference evidence="2 3" key="1">
    <citation type="submission" date="2017-09" db="EMBL/GenBank/DDBJ databases">
        <title>Depth-based differentiation of microbial function through sediment-hosted aquifers and enrichment of novel symbionts in the deep terrestrial subsurface.</title>
        <authorList>
            <person name="Probst A.J."/>
            <person name="Ladd B."/>
            <person name="Jarett J.K."/>
            <person name="Geller-Mcgrath D.E."/>
            <person name="Sieber C.M."/>
            <person name="Emerson J.B."/>
            <person name="Anantharaman K."/>
            <person name="Thomas B.C."/>
            <person name="Malmstrom R."/>
            <person name="Stieglmeier M."/>
            <person name="Klingl A."/>
            <person name="Woyke T."/>
            <person name="Ryan C.M."/>
            <person name="Banfield J.F."/>
        </authorList>
    </citation>
    <scope>NUCLEOTIDE SEQUENCE [LARGE SCALE GENOMIC DNA]</scope>
    <source>
        <strain evidence="2">CG10_big_fil_rev_8_21_14_0_10_50_16</strain>
    </source>
</reference>
<dbReference type="Proteomes" id="UP000230084">
    <property type="component" value="Unassembled WGS sequence"/>
</dbReference>
<dbReference type="InterPro" id="IPR048846">
    <property type="entry name" value="PaaX-like_central"/>
</dbReference>
<organism evidence="2 3">
    <name type="scientific">Candidatus Uhrbacteria bacterium CG10_big_fil_rev_8_21_14_0_10_50_16</name>
    <dbReference type="NCBI Taxonomy" id="1975039"/>
    <lineage>
        <taxon>Bacteria</taxon>
        <taxon>Candidatus Uhriibacteriota</taxon>
    </lineage>
</organism>
<comment type="caution">
    <text evidence="2">The sequence shown here is derived from an EMBL/GenBank/DDBJ whole genome shotgun (WGS) entry which is preliminary data.</text>
</comment>
<dbReference type="AlphaFoldDB" id="A0A2H0RNG2"/>
<evidence type="ECO:0000313" key="2">
    <source>
        <dbReference type="EMBL" id="PIR47295.1"/>
    </source>
</evidence>